<dbReference type="Gene3D" id="3.40.50.300">
    <property type="entry name" value="P-loop containing nucleotide triphosphate hydrolases"/>
    <property type="match status" value="1"/>
</dbReference>
<dbReference type="GO" id="GO:0002098">
    <property type="term" value="P:tRNA wobble uridine modification"/>
    <property type="evidence" value="ECO:0007669"/>
    <property type="project" value="InterPro"/>
</dbReference>
<dbReference type="PANTHER" id="PTHR16184">
    <property type="entry name" value="ELONGATOR COMPLEX PROTEIN 6"/>
    <property type="match status" value="1"/>
</dbReference>
<comment type="pathway">
    <text evidence="1">tRNA modification; 5-methoxycarbonylmethyl-2-thiouridine-tRNA biosynthesis.</text>
</comment>
<dbReference type="InterPro" id="IPR018627">
    <property type="entry name" value="ELP6"/>
</dbReference>
<gene>
    <name evidence="3" type="ordered locus">DEHA2G22110g</name>
</gene>
<proteinExistence type="inferred from homology"/>
<dbReference type="RefSeq" id="XP_462505.2">
    <property type="nucleotide sequence ID" value="XM_462505.1"/>
</dbReference>
<dbReference type="EMBL" id="CR382139">
    <property type="protein sequence ID" value="CAG91015.2"/>
    <property type="molecule type" value="Genomic_DNA"/>
</dbReference>
<comment type="similarity">
    <text evidence="2">Belongs to the ELP6 family.</text>
</comment>
<dbReference type="OrthoDB" id="9995306at2759"/>
<dbReference type="UniPathway" id="UPA00988"/>
<organism evidence="3 4">
    <name type="scientific">Debaryomyces hansenii (strain ATCC 36239 / CBS 767 / BCRC 21394 / JCM 1990 / NBRC 0083 / IGC 2968)</name>
    <name type="common">Yeast</name>
    <name type="synonym">Torulaspora hansenii</name>
    <dbReference type="NCBI Taxonomy" id="284592"/>
    <lineage>
        <taxon>Eukaryota</taxon>
        <taxon>Fungi</taxon>
        <taxon>Dikarya</taxon>
        <taxon>Ascomycota</taxon>
        <taxon>Saccharomycotina</taxon>
        <taxon>Pichiomycetes</taxon>
        <taxon>Debaryomycetaceae</taxon>
        <taxon>Debaryomyces</taxon>
    </lineage>
</organism>
<reference evidence="3 4" key="1">
    <citation type="journal article" date="2004" name="Nature">
        <title>Genome evolution in yeasts.</title>
        <authorList>
            <consortium name="Genolevures"/>
            <person name="Dujon B."/>
            <person name="Sherman D."/>
            <person name="Fischer G."/>
            <person name="Durrens P."/>
            <person name="Casaregola S."/>
            <person name="Lafontaine I."/>
            <person name="de Montigny J."/>
            <person name="Marck C."/>
            <person name="Neuveglise C."/>
            <person name="Talla E."/>
            <person name="Goffard N."/>
            <person name="Frangeul L."/>
            <person name="Aigle M."/>
            <person name="Anthouard V."/>
            <person name="Babour A."/>
            <person name="Barbe V."/>
            <person name="Barnay S."/>
            <person name="Blanchin S."/>
            <person name="Beckerich J.M."/>
            <person name="Beyne E."/>
            <person name="Bleykasten C."/>
            <person name="Boisrame A."/>
            <person name="Boyer J."/>
            <person name="Cattolico L."/>
            <person name="Confanioleri F."/>
            <person name="de Daruvar A."/>
            <person name="Despons L."/>
            <person name="Fabre E."/>
            <person name="Fairhead C."/>
            <person name="Ferry-Dumazet H."/>
            <person name="Groppi A."/>
            <person name="Hantraye F."/>
            <person name="Hennequin C."/>
            <person name="Jauniaux N."/>
            <person name="Joyet P."/>
            <person name="Kachouri R."/>
            <person name="Kerrest A."/>
            <person name="Koszul R."/>
            <person name="Lemaire M."/>
            <person name="Lesur I."/>
            <person name="Ma L."/>
            <person name="Muller H."/>
            <person name="Nicaud J.M."/>
            <person name="Nikolski M."/>
            <person name="Oztas S."/>
            <person name="Ozier-Kalogeropoulos O."/>
            <person name="Pellenz S."/>
            <person name="Potier S."/>
            <person name="Richard G.F."/>
            <person name="Straub M.L."/>
            <person name="Suleau A."/>
            <person name="Swennene D."/>
            <person name="Tekaia F."/>
            <person name="Wesolowski-Louvel M."/>
            <person name="Westhof E."/>
            <person name="Wirth B."/>
            <person name="Zeniou-Meyer M."/>
            <person name="Zivanovic I."/>
            <person name="Bolotin-Fukuhara M."/>
            <person name="Thierry A."/>
            <person name="Bouchier C."/>
            <person name="Caudron B."/>
            <person name="Scarpelli C."/>
            <person name="Gaillardin C."/>
            <person name="Weissenbach J."/>
            <person name="Wincker P."/>
            <person name="Souciet J.L."/>
        </authorList>
    </citation>
    <scope>NUCLEOTIDE SEQUENCE [LARGE SCALE GENOMIC DNA]</scope>
    <source>
        <strain evidence="4">ATCC 36239 / CBS 767 / BCRC 21394 / JCM 1990 / NBRC 0083 / IGC 2968</strain>
    </source>
</reference>
<dbReference type="eggNOG" id="ENOG502S4WT">
    <property type="taxonomic scope" value="Eukaryota"/>
</dbReference>
<dbReference type="Proteomes" id="UP000000599">
    <property type="component" value="Chromosome G"/>
</dbReference>
<dbReference type="AlphaFoldDB" id="Q6BH16"/>
<dbReference type="VEuPathDB" id="FungiDB:DEHA2G22110g"/>
<dbReference type="KEGG" id="dha:DEHA2G22110g"/>
<dbReference type="OMA" id="EYVYHIT"/>
<dbReference type="HOGENOM" id="CLU_086730_0_0_1"/>
<dbReference type="InterPro" id="IPR027417">
    <property type="entry name" value="P-loop_NTPase"/>
</dbReference>
<evidence type="ECO:0000256" key="1">
    <source>
        <dbReference type="ARBA" id="ARBA00005043"/>
    </source>
</evidence>
<keyword evidence="4" id="KW-1185">Reference proteome</keyword>
<sequence>MATSQQQDLVIFNDNSLISNEILKSPSSYCSIISHIQGTSPTWLINSLLENSLIGTACLVNNDLNKKIPNRSEVYFISFSHPKDFYIKNCKKNGLDLSLLPNFKFIDCFSDLFLKMIKNPSKASGEVSKLFENIMDEINANANNNKVIFIESMEILLSSTNIESNELLKQCFKINKLCRQLFVISAQDYPQIIDSSVSIPQDSVFKITDFLSKLYHRSQLNLNLQPLPTGRANDITGCLTISKGAIPYESIEGVEVIEKEYIYYVNKESSIKLFFR</sequence>
<dbReference type="GeneID" id="2905455"/>
<protein>
    <submittedName>
        <fullName evidence="3">DEHA2G22110p</fullName>
    </submittedName>
</protein>
<dbReference type="CDD" id="cd19495">
    <property type="entry name" value="Elp6"/>
    <property type="match status" value="1"/>
</dbReference>
<dbReference type="InParanoid" id="Q6BH16"/>
<dbReference type="FunCoup" id="Q6BH16">
    <property type="interactions" value="318"/>
</dbReference>
<evidence type="ECO:0000313" key="3">
    <source>
        <dbReference type="EMBL" id="CAG91015.2"/>
    </source>
</evidence>
<name>Q6BH16_DEBHA</name>
<dbReference type="GO" id="GO:0033588">
    <property type="term" value="C:elongator holoenzyme complex"/>
    <property type="evidence" value="ECO:0007669"/>
    <property type="project" value="InterPro"/>
</dbReference>
<evidence type="ECO:0000313" key="4">
    <source>
        <dbReference type="Proteomes" id="UP000000599"/>
    </source>
</evidence>
<accession>Q6BH16</accession>
<evidence type="ECO:0000256" key="2">
    <source>
        <dbReference type="ARBA" id="ARBA00008837"/>
    </source>
</evidence>
<dbReference type="PANTHER" id="PTHR16184:SF6">
    <property type="entry name" value="ELONGATOR COMPLEX PROTEIN 6"/>
    <property type="match status" value="1"/>
</dbReference>